<organism evidence="8 9">
    <name type="scientific">Cutaneotrichosporon oleaginosum</name>
    <dbReference type="NCBI Taxonomy" id="879819"/>
    <lineage>
        <taxon>Eukaryota</taxon>
        <taxon>Fungi</taxon>
        <taxon>Dikarya</taxon>
        <taxon>Basidiomycota</taxon>
        <taxon>Agaricomycotina</taxon>
        <taxon>Tremellomycetes</taxon>
        <taxon>Trichosporonales</taxon>
        <taxon>Trichosporonaceae</taxon>
        <taxon>Cutaneotrichosporon</taxon>
    </lineage>
</organism>
<dbReference type="InterPro" id="IPR050815">
    <property type="entry name" value="TF_fung"/>
</dbReference>
<evidence type="ECO:0000256" key="1">
    <source>
        <dbReference type="ARBA" id="ARBA00004123"/>
    </source>
</evidence>
<dbReference type="PROSITE" id="PS50048">
    <property type="entry name" value="ZN2_CY6_FUNGAL_2"/>
    <property type="match status" value="1"/>
</dbReference>
<reference evidence="8 9" key="1">
    <citation type="submission" date="2015-03" db="EMBL/GenBank/DDBJ databases">
        <title>Genomics and transcriptomics of the oil-accumulating basidiomycete yeast T. oleaginosus allow insights into substrate utilization and the diverse evolutionary trajectories of mating systems in fungi.</title>
        <authorList>
            <consortium name="DOE Joint Genome Institute"/>
            <person name="Kourist R."/>
            <person name="Kracht O."/>
            <person name="Bracharz F."/>
            <person name="Lipzen A."/>
            <person name="Nolan M."/>
            <person name="Ohm R."/>
            <person name="Grigoriev I."/>
            <person name="Sun S."/>
            <person name="Heitman J."/>
            <person name="Bruck T."/>
            <person name="Nowrousian M."/>
        </authorList>
    </citation>
    <scope>NUCLEOTIDE SEQUENCE [LARGE SCALE GENOMIC DNA]</scope>
    <source>
        <strain evidence="8 9">IBC0246</strain>
    </source>
</reference>
<dbReference type="Proteomes" id="UP000053611">
    <property type="component" value="Unassembled WGS sequence"/>
</dbReference>
<evidence type="ECO:0000256" key="5">
    <source>
        <dbReference type="ARBA" id="ARBA00023242"/>
    </source>
</evidence>
<evidence type="ECO:0000256" key="3">
    <source>
        <dbReference type="ARBA" id="ARBA00023015"/>
    </source>
</evidence>
<dbReference type="GeneID" id="28985406"/>
<dbReference type="PANTHER" id="PTHR47338:SF5">
    <property type="entry name" value="ZN(II)2CYS6 TRANSCRIPTION FACTOR (EUROFUNG)"/>
    <property type="match status" value="1"/>
</dbReference>
<dbReference type="PANTHER" id="PTHR47338">
    <property type="entry name" value="ZN(II)2CYS6 TRANSCRIPTION FACTOR (EUROFUNG)-RELATED"/>
    <property type="match status" value="1"/>
</dbReference>
<evidence type="ECO:0000259" key="7">
    <source>
        <dbReference type="PROSITE" id="PS50048"/>
    </source>
</evidence>
<keyword evidence="5" id="KW-0539">Nucleus</keyword>
<evidence type="ECO:0000313" key="9">
    <source>
        <dbReference type="Proteomes" id="UP000053611"/>
    </source>
</evidence>
<dbReference type="InterPro" id="IPR036864">
    <property type="entry name" value="Zn2-C6_fun-type_DNA-bd_sf"/>
</dbReference>
<keyword evidence="9" id="KW-1185">Reference proteome</keyword>
<dbReference type="CDD" id="cd12148">
    <property type="entry name" value="fungal_TF_MHR"/>
    <property type="match status" value="1"/>
</dbReference>
<feature type="domain" description="Zn(2)-C6 fungal-type" evidence="7">
    <location>
        <begin position="21"/>
        <end position="51"/>
    </location>
</feature>
<dbReference type="OrthoDB" id="2595589at2759"/>
<evidence type="ECO:0000256" key="2">
    <source>
        <dbReference type="ARBA" id="ARBA00022723"/>
    </source>
</evidence>
<keyword evidence="3" id="KW-0805">Transcription regulation</keyword>
<gene>
    <name evidence="8" type="ORF">CC85DRAFT_292105</name>
</gene>
<dbReference type="EMBL" id="KQ087205">
    <property type="protein sequence ID" value="KLT42468.1"/>
    <property type="molecule type" value="Genomic_DNA"/>
</dbReference>
<protein>
    <recommendedName>
        <fullName evidence="7">Zn(2)-C6 fungal-type domain-containing protein</fullName>
    </recommendedName>
</protein>
<dbReference type="SMART" id="SM00066">
    <property type="entry name" value="GAL4"/>
    <property type="match status" value="1"/>
</dbReference>
<dbReference type="AlphaFoldDB" id="A0A0J0XN21"/>
<sequence length="290" mass="32740">MSSDEHDGPPAKMPRTRIARACENCRARRKKCQPPYPCQACRDAGLPDCLVRDKPRPMRRRRSQQATSAPIEGSMYPQRTRFLHSIDEELERLYAAQTGITVSLALEEAPTHPDCNLLTPLPELPEPLPPSAAKAMQTFCDHMLPFCSYMTAPRVLSLFERYLSAPHTLSPDQTALMYSCLALGYNRLRTFGDSRQARDVPDNERTDVPYFRHAIHVLDKWGSASFTSLHTLSGLWYYSTIACTSETCREIVSWMIAQAKDLGIHQDQGGSAYSPSDRADLMFVQVLYSH</sequence>
<dbReference type="GO" id="GO:0005634">
    <property type="term" value="C:nucleus"/>
    <property type="evidence" value="ECO:0007669"/>
    <property type="project" value="UniProtKB-SubCell"/>
</dbReference>
<evidence type="ECO:0000256" key="6">
    <source>
        <dbReference type="SAM" id="MobiDB-lite"/>
    </source>
</evidence>
<evidence type="ECO:0000256" key="4">
    <source>
        <dbReference type="ARBA" id="ARBA00023163"/>
    </source>
</evidence>
<dbReference type="STRING" id="879819.A0A0J0XN21"/>
<keyword evidence="4" id="KW-0804">Transcription</keyword>
<comment type="subcellular location">
    <subcellularLocation>
        <location evidence="1">Nucleus</location>
    </subcellularLocation>
</comment>
<evidence type="ECO:0000313" key="8">
    <source>
        <dbReference type="EMBL" id="KLT42468.1"/>
    </source>
</evidence>
<proteinExistence type="predicted"/>
<dbReference type="GO" id="GO:0008270">
    <property type="term" value="F:zinc ion binding"/>
    <property type="evidence" value="ECO:0007669"/>
    <property type="project" value="InterPro"/>
</dbReference>
<feature type="region of interest" description="Disordered" evidence="6">
    <location>
        <begin position="52"/>
        <end position="73"/>
    </location>
</feature>
<dbReference type="Gene3D" id="4.10.240.10">
    <property type="entry name" value="Zn(2)-C6 fungal-type DNA-binding domain"/>
    <property type="match status" value="1"/>
</dbReference>
<dbReference type="RefSeq" id="XP_018278959.1">
    <property type="nucleotide sequence ID" value="XM_018424803.1"/>
</dbReference>
<dbReference type="GO" id="GO:0000981">
    <property type="term" value="F:DNA-binding transcription factor activity, RNA polymerase II-specific"/>
    <property type="evidence" value="ECO:0007669"/>
    <property type="project" value="InterPro"/>
</dbReference>
<dbReference type="CDD" id="cd00067">
    <property type="entry name" value="GAL4"/>
    <property type="match status" value="1"/>
</dbReference>
<keyword evidence="2" id="KW-0479">Metal-binding</keyword>
<dbReference type="InterPro" id="IPR001138">
    <property type="entry name" value="Zn2Cys6_DnaBD"/>
</dbReference>
<accession>A0A0J0XN21</accession>
<name>A0A0J0XN21_9TREE</name>
<dbReference type="SUPFAM" id="SSF57701">
    <property type="entry name" value="Zn2/Cys6 DNA-binding domain"/>
    <property type="match status" value="1"/>
</dbReference>